<proteinExistence type="predicted"/>
<gene>
    <name evidence="1" type="ORF">PAERUG_P19_London_7_VIM_2_05_10_05680</name>
</gene>
<evidence type="ECO:0000313" key="2">
    <source>
        <dbReference type="Proteomes" id="UP000045039"/>
    </source>
</evidence>
<comment type="caution">
    <text evidence="1">The sequence shown here is derived from an EMBL/GenBank/DDBJ whole genome shotgun (WGS) entry which is preliminary data.</text>
</comment>
<dbReference type="EMBL" id="CVVU01000245">
    <property type="protein sequence ID" value="CRP82297.1"/>
    <property type="molecule type" value="Genomic_DNA"/>
</dbReference>
<name>A0A9P1RAH3_PSEAI</name>
<dbReference type="AlphaFoldDB" id="A0A9P1RAH3"/>
<dbReference type="Proteomes" id="UP000045039">
    <property type="component" value="Unassembled WGS sequence"/>
</dbReference>
<sequence>MGLPEVYHLMADRLEYLHERDDSEKRGVQGDLIGNRSIHSDESARTEITQGGLLPLEREQARWQLSAEKMAVVEVVRQLQFLVRLFGRT</sequence>
<accession>A0A9P1RAH3</accession>
<protein>
    <submittedName>
        <fullName evidence="1">Uncharacterized protein</fullName>
    </submittedName>
</protein>
<organism evidence="1 2">
    <name type="scientific">Pseudomonas aeruginosa</name>
    <dbReference type="NCBI Taxonomy" id="287"/>
    <lineage>
        <taxon>Bacteria</taxon>
        <taxon>Pseudomonadati</taxon>
        <taxon>Pseudomonadota</taxon>
        <taxon>Gammaproteobacteria</taxon>
        <taxon>Pseudomonadales</taxon>
        <taxon>Pseudomonadaceae</taxon>
        <taxon>Pseudomonas</taxon>
    </lineage>
</organism>
<reference evidence="2" key="1">
    <citation type="submission" date="2015-06" db="EMBL/GenBank/DDBJ databases">
        <authorList>
            <person name="Radhakrishnan Rajesh"/>
            <person name="Underwood Anthony"/>
            <person name="Al-Shahib Ali"/>
        </authorList>
    </citation>
    <scope>NUCLEOTIDE SEQUENCE [LARGE SCALE GENOMIC DNA]</scope>
    <source>
        <strain evidence="2">P19_London_7_VIM_2_05_10</strain>
    </source>
</reference>
<evidence type="ECO:0000313" key="1">
    <source>
        <dbReference type="EMBL" id="CRP82297.1"/>
    </source>
</evidence>